<sequence>MTYQDDYRANAPRWHAVRDALRHKFAPHRILKIGRRASRTASPRGAWER</sequence>
<protein>
    <submittedName>
        <fullName evidence="1">DUF1534 domain-containing protein</fullName>
    </submittedName>
</protein>
<dbReference type="AntiFam" id="ANF00261">
    <property type="entry name" value="Protein of unknown function (DUF1534)"/>
</dbReference>
<organism evidence="1 2">
    <name type="scientific">Pseudomonas amygdali pv. lachrymans str. M301315</name>
    <dbReference type="NCBI Taxonomy" id="629260"/>
    <lineage>
        <taxon>Bacteria</taxon>
        <taxon>Pseudomonadati</taxon>
        <taxon>Pseudomonadota</taxon>
        <taxon>Gammaproteobacteria</taxon>
        <taxon>Pseudomonadales</taxon>
        <taxon>Pseudomonadaceae</taxon>
        <taxon>Pseudomonas</taxon>
        <taxon>Pseudomonas amygdali</taxon>
    </lineage>
</organism>
<dbReference type="AlphaFoldDB" id="A0AAD0M3U0"/>
<proteinExistence type="predicted"/>
<dbReference type="EMBL" id="CP031225">
    <property type="protein sequence ID" value="AXH59343.1"/>
    <property type="molecule type" value="Genomic_DNA"/>
</dbReference>
<evidence type="ECO:0000313" key="1">
    <source>
        <dbReference type="EMBL" id="AXH59343.1"/>
    </source>
</evidence>
<name>A0AAD0M3U0_PSEAV</name>
<reference evidence="1 2" key="1">
    <citation type="journal article" date="2011" name="PLoS Pathog.">
        <title>Dynamic evolution of pathogenicity revealed by sequencing and comparative genomics of 19 Pseudomonas syringae isolates.</title>
        <authorList>
            <person name="Baltrus D.A."/>
            <person name="Nishimura M.T."/>
            <person name="Romanchuk A."/>
            <person name="Chang J.H."/>
            <person name="Mukhtar M.S."/>
            <person name="Cherkis K."/>
            <person name="Roach J."/>
            <person name="Grant S.R."/>
            <person name="Jones C.D."/>
            <person name="Dangl J.L."/>
        </authorList>
    </citation>
    <scope>NUCLEOTIDE SEQUENCE [LARGE SCALE GENOMIC DNA]</scope>
    <source>
        <strain evidence="1 2">M301315</strain>
    </source>
</reference>
<dbReference type="Proteomes" id="UP000006426">
    <property type="component" value="Chromosome"/>
</dbReference>
<evidence type="ECO:0000313" key="2">
    <source>
        <dbReference type="Proteomes" id="UP000006426"/>
    </source>
</evidence>
<gene>
    <name evidence="1" type="ORF">PLA107_027430</name>
</gene>
<accession>A0AAD0M3U0</accession>